<comment type="caution">
    <text evidence="1">The sequence shown here is derived from an EMBL/GenBank/DDBJ whole genome shotgun (WGS) entry which is preliminary data.</text>
</comment>
<dbReference type="Proteomes" id="UP000256405">
    <property type="component" value="Unassembled WGS sequence"/>
</dbReference>
<dbReference type="Pfam" id="PF05866">
    <property type="entry name" value="RusA"/>
    <property type="match status" value="1"/>
</dbReference>
<dbReference type="EMBL" id="QUNF01000003">
    <property type="protein sequence ID" value="REG92154.1"/>
    <property type="molecule type" value="Genomic_DNA"/>
</dbReference>
<dbReference type="GO" id="GO:0000287">
    <property type="term" value="F:magnesium ion binding"/>
    <property type="evidence" value="ECO:0007669"/>
    <property type="project" value="InterPro"/>
</dbReference>
<name>A0A3E0E1I2_9BACT</name>
<dbReference type="OrthoDB" id="959793at2"/>
<organism evidence="1 2">
    <name type="scientific">Algoriphagus antarcticus</name>
    <dbReference type="NCBI Taxonomy" id="238540"/>
    <lineage>
        <taxon>Bacteria</taxon>
        <taxon>Pseudomonadati</taxon>
        <taxon>Bacteroidota</taxon>
        <taxon>Cytophagia</taxon>
        <taxon>Cytophagales</taxon>
        <taxon>Cyclobacteriaceae</taxon>
        <taxon>Algoriphagus</taxon>
    </lineage>
</organism>
<proteinExistence type="predicted"/>
<keyword evidence="2" id="KW-1185">Reference proteome</keyword>
<dbReference type="InterPro" id="IPR008822">
    <property type="entry name" value="Endonuclease_RusA-like"/>
</dbReference>
<dbReference type="SUPFAM" id="SSF103084">
    <property type="entry name" value="Holliday junction resolvase RusA"/>
    <property type="match status" value="1"/>
</dbReference>
<dbReference type="GO" id="GO:0006281">
    <property type="term" value="P:DNA repair"/>
    <property type="evidence" value="ECO:0007669"/>
    <property type="project" value="InterPro"/>
</dbReference>
<protein>
    <submittedName>
        <fullName evidence="1">Endodeoxyribonuclease RusA</fullName>
    </submittedName>
</protein>
<dbReference type="InterPro" id="IPR036614">
    <property type="entry name" value="RusA-like_sf"/>
</dbReference>
<evidence type="ECO:0000313" key="1">
    <source>
        <dbReference type="EMBL" id="REG92154.1"/>
    </source>
</evidence>
<evidence type="ECO:0000313" key="2">
    <source>
        <dbReference type="Proteomes" id="UP000256405"/>
    </source>
</evidence>
<gene>
    <name evidence="1" type="ORF">C8N25_103233</name>
</gene>
<dbReference type="AlphaFoldDB" id="A0A3E0E1I2"/>
<dbReference type="GO" id="GO:0006310">
    <property type="term" value="P:DNA recombination"/>
    <property type="evidence" value="ECO:0007669"/>
    <property type="project" value="InterPro"/>
</dbReference>
<reference evidence="1 2" key="1">
    <citation type="submission" date="2018-08" db="EMBL/GenBank/DDBJ databases">
        <title>Genomic Encyclopedia of Archaeal and Bacterial Type Strains, Phase II (KMG-II): from individual species to whole genera.</title>
        <authorList>
            <person name="Goeker M."/>
        </authorList>
    </citation>
    <scope>NUCLEOTIDE SEQUENCE [LARGE SCALE GENOMIC DNA]</scope>
    <source>
        <strain evidence="1 2">DSM 15986</strain>
    </source>
</reference>
<sequence length="155" mass="17916">MAKHFSFTALNLRPLSQNKRPSGPLMKFGKDLAAAHNIKYPTNPMPFAIRLTVPLEAKVFYIHKVTDRYDADNISKPLWDALQKSAYGNDNVIKYLETLKMDFGKTPDRFELDITMMDEQDFVVLFDFMYSKTSSSDRLVYVAISDFQSKNVRFI</sequence>
<dbReference type="Gene3D" id="3.30.1330.70">
    <property type="entry name" value="Holliday junction resolvase RusA"/>
    <property type="match status" value="1"/>
</dbReference>
<accession>A0A3E0E1I2</accession>